<evidence type="ECO:0000259" key="1">
    <source>
        <dbReference type="Pfam" id="PF06985"/>
    </source>
</evidence>
<reference evidence="2 3" key="1">
    <citation type="submission" date="2014-02" db="EMBL/GenBank/DDBJ databases">
        <title>The genome sequence of the entomopathogenic fungus Metarhizium robertsii ARSEF 2575.</title>
        <authorList>
            <person name="Giuliano Garisto Donzelli B."/>
            <person name="Roe B.A."/>
            <person name="Macmil S.L."/>
            <person name="Krasnoff S.B."/>
            <person name="Gibson D.M."/>
        </authorList>
    </citation>
    <scope>NUCLEOTIDE SEQUENCE [LARGE SCALE GENOMIC DNA]</scope>
    <source>
        <strain evidence="2 3">ARSEF 2575</strain>
    </source>
</reference>
<dbReference type="OrthoDB" id="4850726at2759"/>
<dbReference type="PANTHER" id="PTHR24148">
    <property type="entry name" value="ANKYRIN REPEAT DOMAIN-CONTAINING PROTEIN 39 HOMOLOG-RELATED"/>
    <property type="match status" value="1"/>
</dbReference>
<dbReference type="Pfam" id="PF06985">
    <property type="entry name" value="HET"/>
    <property type="match status" value="1"/>
</dbReference>
<evidence type="ECO:0000313" key="2">
    <source>
        <dbReference type="EMBL" id="EXV02268.1"/>
    </source>
</evidence>
<organism evidence="2 3">
    <name type="scientific">Metarhizium robertsii</name>
    <dbReference type="NCBI Taxonomy" id="568076"/>
    <lineage>
        <taxon>Eukaryota</taxon>
        <taxon>Fungi</taxon>
        <taxon>Dikarya</taxon>
        <taxon>Ascomycota</taxon>
        <taxon>Pezizomycotina</taxon>
        <taxon>Sordariomycetes</taxon>
        <taxon>Hypocreomycetidae</taxon>
        <taxon>Hypocreales</taxon>
        <taxon>Clavicipitaceae</taxon>
        <taxon>Metarhizium</taxon>
    </lineage>
</organism>
<feature type="domain" description="Heterokaryon incompatibility" evidence="1">
    <location>
        <begin position="47"/>
        <end position="209"/>
    </location>
</feature>
<name>A0A0A1UY38_9HYPO</name>
<dbReference type="InterPro" id="IPR010730">
    <property type="entry name" value="HET"/>
</dbReference>
<proteinExistence type="predicted"/>
<dbReference type="Proteomes" id="UP000030151">
    <property type="component" value="Unassembled WGS sequence"/>
</dbReference>
<gene>
    <name evidence="2" type="ORF">X797_004397</name>
</gene>
<protein>
    <submittedName>
        <fullName evidence="2">Heterokaryon incompatibility protein</fullName>
    </submittedName>
</protein>
<comment type="caution">
    <text evidence="2">The sequence shown here is derived from an EMBL/GenBank/DDBJ whole genome shotgun (WGS) entry which is preliminary data.</text>
</comment>
<dbReference type="PANTHER" id="PTHR24148:SF64">
    <property type="entry name" value="HETEROKARYON INCOMPATIBILITY DOMAIN-CONTAINING PROTEIN"/>
    <property type="match status" value="1"/>
</dbReference>
<dbReference type="InterPro" id="IPR052895">
    <property type="entry name" value="HetReg/Transcr_Mod"/>
</dbReference>
<dbReference type="eggNOG" id="ENOG502SHD2">
    <property type="taxonomic scope" value="Eukaryota"/>
</dbReference>
<accession>A0A0A1UY38</accession>
<dbReference type="HOGENOM" id="CLU_004184_7_4_1"/>
<dbReference type="EMBL" id="JELW01000005">
    <property type="protein sequence ID" value="EXV02268.1"/>
    <property type="molecule type" value="Genomic_DNA"/>
</dbReference>
<dbReference type="AlphaFoldDB" id="A0A0A1UY38"/>
<evidence type="ECO:0000313" key="3">
    <source>
        <dbReference type="Proteomes" id="UP000030151"/>
    </source>
</evidence>
<sequence>MLDYQYLPLEESQLRVLTLLAGEFDDPLTGVLTHEQFLPANSDVPKYEAISYFWGDQIDMATIAISQGRHQRRKLIRPGLATALRHLRRQDQPRNLWCDSICINQDDLVERAAQVLLMGEVYREADRVIVWLGPEEDDSSAALKILDHIGSNVRFDPARYELSPLTGTNRKNRKLGDPNSALSYKQREWLAIKKLFARPWFTRLWVRQEIVLAKPSAIVVAGFATTTWSRFGQAVACIEVKIALGNTNSPFLTRFVSDVSNIVALFRTTLFRHPVALLNFTRSCQCRDDRDRVYSLLGLIDPSYKICPDYSRNVKDVCREFMFSIYREDARLDVLAFCDTAASPSWVPNIPGQNPAHHFWRNFATGYSEARLDMMQGDMMGVRAVKCGLVSNLIGHIPRGCAEDELKERVKTMLKQQLGTDTRKWKDDATVKLTQALLGGHWFENTSHQHDPQLMGVVSVLKNWVVEDLGGTNGKDAFLDMLVIWAMLNALPGWSVYRAKNSLFGICSSMCLPGDQIYAVLGCKDPIILRKRRDFAYYRIVGPTYIHDFSCGQAILGQPAFRSSFVDSFDNPYLSFEREDGLGNKGDPHLQHIDFPYKVEDDHPLWHRNKGSVGRNQVDSSHLEAFYKRGVRVEEILLK</sequence>